<dbReference type="Proteomes" id="UP000238493">
    <property type="component" value="Unassembled WGS sequence"/>
</dbReference>
<reference evidence="1 2" key="1">
    <citation type="submission" date="2018-02" db="EMBL/GenBank/DDBJ databases">
        <title>Draft genome sequence of Ochrobactrum oryzae found in Brazil.</title>
        <authorList>
            <person name="Cerdeira L."/>
            <person name="Andrade F."/>
            <person name="Zacariotto T."/>
            <person name="Barbosa B."/>
            <person name="Santos S."/>
            <person name="Cassetari V."/>
            <person name="Lincopan N."/>
        </authorList>
    </citation>
    <scope>NUCLEOTIDE SEQUENCE [LARGE SCALE GENOMIC DNA]</scope>
    <source>
        <strain evidence="1 2">OA447</strain>
    </source>
</reference>
<gene>
    <name evidence="1" type="ORF">C3731_15480</name>
</gene>
<dbReference type="AlphaFoldDB" id="A0A2S7IX95"/>
<name>A0A2S7IX95_9HYPH</name>
<dbReference type="RefSeq" id="WP_104756533.1">
    <property type="nucleotide sequence ID" value="NZ_PTRC01000026.1"/>
</dbReference>
<sequence length="230" mass="26728">MTGYLLSRRMAANSLSVCPETPKTEGATALAPEQGDHVFGDIIGVVKGAIDDVRRHDKWNRPTLNNRDSIASFVKRCEHLYSMDMGHHSVQENPMTQRTGPAELDEHSHMFGRRAEIVRWHIVNIMEEGFTFYRYAKLRSEFDELIGVLIDETALEHYLKRRKEVRIANYSTVRHKAISVDCALKMLESAPQNREKETIRSIIARIEHFKWGFLQIIKNDYYYTMTDKKI</sequence>
<evidence type="ECO:0000313" key="2">
    <source>
        <dbReference type="Proteomes" id="UP000238493"/>
    </source>
</evidence>
<keyword evidence="2" id="KW-1185">Reference proteome</keyword>
<organism evidence="1 2">
    <name type="scientific">Brucella oryzae</name>
    <dbReference type="NCBI Taxonomy" id="335286"/>
    <lineage>
        <taxon>Bacteria</taxon>
        <taxon>Pseudomonadati</taxon>
        <taxon>Pseudomonadota</taxon>
        <taxon>Alphaproteobacteria</taxon>
        <taxon>Hyphomicrobiales</taxon>
        <taxon>Brucellaceae</taxon>
        <taxon>Brucella/Ochrobactrum group</taxon>
        <taxon>Brucella</taxon>
    </lineage>
</organism>
<proteinExistence type="predicted"/>
<comment type="caution">
    <text evidence="1">The sequence shown here is derived from an EMBL/GenBank/DDBJ whole genome shotgun (WGS) entry which is preliminary data.</text>
</comment>
<accession>A0A2S7IX95</accession>
<protein>
    <submittedName>
        <fullName evidence="1">Uncharacterized protein</fullName>
    </submittedName>
</protein>
<evidence type="ECO:0000313" key="1">
    <source>
        <dbReference type="EMBL" id="PQA72633.1"/>
    </source>
</evidence>
<dbReference type="EMBL" id="PTRC01000026">
    <property type="protein sequence ID" value="PQA72633.1"/>
    <property type="molecule type" value="Genomic_DNA"/>
</dbReference>